<evidence type="ECO:0000313" key="1">
    <source>
        <dbReference type="EMBL" id="MEC5425126.1"/>
    </source>
</evidence>
<reference evidence="1 2" key="1">
    <citation type="journal article" date="2024" name="Int. J. Syst. Evol. Microbiol.">
        <title>Virgibacillus tibetensis sp. nov., isolated from salt lake on the Tibetan Plateau of China.</title>
        <authorList>
            <person name="Phurbu D."/>
            <person name="Liu Z.-X."/>
            <person name="Wang R."/>
            <person name="Zheng Y.-Y."/>
            <person name="Liu H.-C."/>
            <person name="Zhou Y.-G."/>
            <person name="Yu Y.-J."/>
            <person name="Li A.-H."/>
        </authorList>
    </citation>
    <scope>NUCLEOTIDE SEQUENCE [LARGE SCALE GENOMIC DNA]</scope>
    <source>
        <strain evidence="1 2">C22-A2</strain>
    </source>
</reference>
<name>A0ABU6KJ31_9BACI</name>
<dbReference type="EMBL" id="JARZFX010000010">
    <property type="protein sequence ID" value="MEC5425126.1"/>
    <property type="molecule type" value="Genomic_DNA"/>
</dbReference>
<organism evidence="1 2">
    <name type="scientific">Virgibacillus tibetensis</name>
    <dbReference type="NCBI Taxonomy" id="3042313"/>
    <lineage>
        <taxon>Bacteria</taxon>
        <taxon>Bacillati</taxon>
        <taxon>Bacillota</taxon>
        <taxon>Bacilli</taxon>
        <taxon>Bacillales</taxon>
        <taxon>Bacillaceae</taxon>
        <taxon>Virgibacillus</taxon>
    </lineage>
</organism>
<accession>A0ABU6KJ31</accession>
<proteinExistence type="predicted"/>
<gene>
    <name evidence="1" type="ORF">QGM71_16695</name>
</gene>
<sequence>MYLGIKDCIICEIDKDLSVDKIKKGLSSTTFEVFNFKVIDSDILEVEYKWLDSIKIKDKIVSRKQKTVKSWIYHKINHIIVFANSESDVNFFKIKIQNSLHVIFKDINIFEKWKKDYLNKGLWIADLTNIQIKNNIIPYDDEEMINISIHHLDFKEINAYLTKRLDSLVSLTFKYNGSNNITFYLDPKSIISFPDTIRLNEMIEVFDEVLNDQK</sequence>
<dbReference type="Proteomes" id="UP001335737">
    <property type="component" value="Unassembled WGS sequence"/>
</dbReference>
<comment type="caution">
    <text evidence="1">The sequence shown here is derived from an EMBL/GenBank/DDBJ whole genome shotgun (WGS) entry which is preliminary data.</text>
</comment>
<dbReference type="RefSeq" id="WP_327608680.1">
    <property type="nucleotide sequence ID" value="NZ_JARZFX010000010.1"/>
</dbReference>
<keyword evidence="2" id="KW-1185">Reference proteome</keyword>
<evidence type="ECO:0000313" key="2">
    <source>
        <dbReference type="Proteomes" id="UP001335737"/>
    </source>
</evidence>
<protein>
    <submittedName>
        <fullName evidence="1">Uncharacterized protein</fullName>
    </submittedName>
</protein>